<comment type="caution">
    <text evidence="1">The sequence shown here is derived from an EMBL/GenBank/DDBJ whole genome shotgun (WGS) entry which is preliminary data.</text>
</comment>
<gene>
    <name evidence="1" type="ORF">ACFODT_08230</name>
</gene>
<dbReference type="EMBL" id="JBHRSE010000055">
    <property type="protein sequence ID" value="MFC3023810.1"/>
    <property type="molecule type" value="Genomic_DNA"/>
</dbReference>
<sequence length="86" mass="10196">MNIYRHNAIIKVFRQDGNPTEQQIIDQAIKHPRLNDFIMNLYQGKPFDISDLVSFDEVNYGYAIWTLTNIYPNEIFYQQILAVQND</sequence>
<accession>A0ABV7CBN9</accession>
<dbReference type="Proteomes" id="UP001595384">
    <property type="component" value="Unassembled WGS sequence"/>
</dbReference>
<organism evidence="1 2">
    <name type="scientific">Vibrio zhugei</name>
    <dbReference type="NCBI Taxonomy" id="2479546"/>
    <lineage>
        <taxon>Bacteria</taxon>
        <taxon>Pseudomonadati</taxon>
        <taxon>Pseudomonadota</taxon>
        <taxon>Gammaproteobacteria</taxon>
        <taxon>Vibrionales</taxon>
        <taxon>Vibrionaceae</taxon>
        <taxon>Vibrio</taxon>
    </lineage>
</organism>
<dbReference type="RefSeq" id="WP_123015042.1">
    <property type="nucleotide sequence ID" value="NZ_AP024911.1"/>
</dbReference>
<proteinExistence type="predicted"/>
<keyword evidence="2" id="KW-1185">Reference proteome</keyword>
<evidence type="ECO:0000313" key="1">
    <source>
        <dbReference type="EMBL" id="MFC3023810.1"/>
    </source>
</evidence>
<name>A0ABV7CBN9_9VIBR</name>
<reference evidence="2" key="1">
    <citation type="journal article" date="2019" name="Int. J. Syst. Evol. Microbiol.">
        <title>The Global Catalogue of Microorganisms (GCM) 10K type strain sequencing project: providing services to taxonomists for standard genome sequencing and annotation.</title>
        <authorList>
            <consortium name="The Broad Institute Genomics Platform"/>
            <consortium name="The Broad Institute Genome Sequencing Center for Infectious Disease"/>
            <person name="Wu L."/>
            <person name="Ma J."/>
        </authorList>
    </citation>
    <scope>NUCLEOTIDE SEQUENCE [LARGE SCALE GENOMIC DNA]</scope>
    <source>
        <strain evidence="2">KCTC 62784</strain>
    </source>
</reference>
<evidence type="ECO:0000313" key="2">
    <source>
        <dbReference type="Proteomes" id="UP001595384"/>
    </source>
</evidence>
<protein>
    <submittedName>
        <fullName evidence="1">Uncharacterized protein</fullName>
    </submittedName>
</protein>